<reference evidence="2" key="2">
    <citation type="submission" date="2025-08" db="UniProtKB">
        <authorList>
            <consortium name="Ensembl"/>
        </authorList>
    </citation>
    <scope>IDENTIFICATION</scope>
</reference>
<proteinExistence type="predicted"/>
<reference evidence="2" key="3">
    <citation type="submission" date="2025-09" db="UniProtKB">
        <authorList>
            <consortium name="Ensembl"/>
        </authorList>
    </citation>
    <scope>IDENTIFICATION</scope>
</reference>
<dbReference type="Ensembl" id="ENSHHUT00000076451.1">
    <property type="protein sequence ID" value="ENSHHUP00000074018.1"/>
    <property type="gene ID" value="ENSHHUG00000043432.1"/>
</dbReference>
<reference evidence="3" key="1">
    <citation type="submission" date="2018-06" db="EMBL/GenBank/DDBJ databases">
        <title>Genome assembly of Danube salmon.</title>
        <authorList>
            <person name="Macqueen D.J."/>
            <person name="Gundappa M.K."/>
        </authorList>
    </citation>
    <scope>NUCLEOTIDE SEQUENCE [LARGE SCALE GENOMIC DNA]</scope>
</reference>
<evidence type="ECO:0000313" key="3">
    <source>
        <dbReference type="Proteomes" id="UP000314982"/>
    </source>
</evidence>
<feature type="signal peptide" evidence="1">
    <location>
        <begin position="1"/>
        <end position="25"/>
    </location>
</feature>
<protein>
    <submittedName>
        <fullName evidence="2">Uncharacterized protein</fullName>
    </submittedName>
</protein>
<keyword evidence="3" id="KW-1185">Reference proteome</keyword>
<organism evidence="2 3">
    <name type="scientific">Hucho hucho</name>
    <name type="common">huchen</name>
    <dbReference type="NCBI Taxonomy" id="62062"/>
    <lineage>
        <taxon>Eukaryota</taxon>
        <taxon>Metazoa</taxon>
        <taxon>Chordata</taxon>
        <taxon>Craniata</taxon>
        <taxon>Vertebrata</taxon>
        <taxon>Euteleostomi</taxon>
        <taxon>Actinopterygii</taxon>
        <taxon>Neopterygii</taxon>
        <taxon>Teleostei</taxon>
        <taxon>Protacanthopterygii</taxon>
        <taxon>Salmoniformes</taxon>
        <taxon>Salmonidae</taxon>
        <taxon>Salmoninae</taxon>
        <taxon>Hucho</taxon>
    </lineage>
</organism>
<keyword evidence="1" id="KW-0732">Signal</keyword>
<sequence length="184" mass="19919">GRRQVWNCRGMVPACLSRCLPACLSRCLPACLSRCLPACLSRCLPACLSRCLPVCLAGDTQKNIAANVGPATETDLEDTQRNIRSELYNTNPIVSLVLEWRYTGLSTFLVLLASSLNSVCRLYKGKVAMCMAVCVCPTCQHGQCGGLPGSVVPQQNCDLALEHVHRQILDSLPCLVSHFELLAG</sequence>
<accession>A0A4W5QJK7</accession>
<feature type="chain" id="PRO_5021460720" evidence="1">
    <location>
        <begin position="26"/>
        <end position="184"/>
    </location>
</feature>
<dbReference type="Proteomes" id="UP000314982">
    <property type="component" value="Unassembled WGS sequence"/>
</dbReference>
<dbReference type="AlphaFoldDB" id="A0A4W5QJK7"/>
<name>A0A4W5QJK7_9TELE</name>
<evidence type="ECO:0000313" key="2">
    <source>
        <dbReference type="Ensembl" id="ENSHHUP00000074018.1"/>
    </source>
</evidence>
<evidence type="ECO:0000256" key="1">
    <source>
        <dbReference type="SAM" id="SignalP"/>
    </source>
</evidence>